<keyword evidence="2" id="KW-0472">Membrane</keyword>
<keyword evidence="4" id="KW-1185">Reference proteome</keyword>
<proteinExistence type="predicted"/>
<gene>
    <name evidence="3" type="ORF">WICANDRAFT_60761</name>
</gene>
<evidence type="ECO:0000256" key="2">
    <source>
        <dbReference type="SAM" id="Phobius"/>
    </source>
</evidence>
<feature type="compositionally biased region" description="Acidic residues" evidence="1">
    <location>
        <begin position="1"/>
        <end position="11"/>
    </location>
</feature>
<feature type="transmembrane region" description="Helical" evidence="2">
    <location>
        <begin position="504"/>
        <end position="525"/>
    </location>
</feature>
<accession>A0A1E3PBC0</accession>
<dbReference type="Proteomes" id="UP000094112">
    <property type="component" value="Unassembled WGS sequence"/>
</dbReference>
<keyword evidence="2" id="KW-1133">Transmembrane helix</keyword>
<dbReference type="AlphaFoldDB" id="A0A1E3PBC0"/>
<keyword evidence="2" id="KW-0812">Transmembrane</keyword>
<dbReference type="RefSeq" id="XP_019041912.1">
    <property type="nucleotide sequence ID" value="XM_019183057.1"/>
</dbReference>
<evidence type="ECO:0000313" key="3">
    <source>
        <dbReference type="EMBL" id="ODQ62705.1"/>
    </source>
</evidence>
<sequence length="533" mass="60157">MSDDQDPEEADASILRESENAPLPSHPEFPLIEASVFPQSSKDNEKEVDTKNEPDTQLSEIYGESRFQAKYRQLLNNKQDFMSFFGKSAKPKSPVSSYNSPEPLLPHHATSNPLILQDPEHLLFDQEIANLTEDGSLKDNSSTINGNVAPNTTERDLTGLKLLEARSNSIDEVISQLYQKENDSTDEFNHVRDAGILDKPHTEKESFSMLLKDKRGPMKYLMAIFLLILSLVCALIFSSFPLFSCQHKNGACFPQLTVQITDKSPAAKTALVTVKEALKVLTYLAMDFGDSSSELDLINSRLDTYYQEKVIDTFSVNTLYQLNFLGYCRISSRKGRNFCMKSFGLDLLSVFVRDAGVQLGELTRTNVDIMGDSFAIAYELAITGFNQFTNKENHSVEYIDYAILLQKFSKGLGFLTVSQFVIGCVLLAFAILLLVLKYKFVLKRLSMSQSYIVKKWFLISMVSLSFLNLFTGFLICSLTFEFILRLSEVGQNVGIANVNRASGFSFIWITFVFEVFTCCFVIYLANGFRKRMF</sequence>
<dbReference type="EMBL" id="KV454208">
    <property type="protein sequence ID" value="ODQ62705.1"/>
    <property type="molecule type" value="Genomic_DNA"/>
</dbReference>
<name>A0A1E3PBC0_WICAA</name>
<protein>
    <submittedName>
        <fullName evidence="3">Uncharacterized protein</fullName>
    </submittedName>
</protein>
<feature type="transmembrane region" description="Helical" evidence="2">
    <location>
        <begin position="220"/>
        <end position="243"/>
    </location>
</feature>
<organism evidence="3 4">
    <name type="scientific">Wickerhamomyces anomalus (strain ATCC 58044 / CBS 1984 / NCYC 433 / NRRL Y-366-8)</name>
    <name type="common">Yeast</name>
    <name type="synonym">Hansenula anomala</name>
    <dbReference type="NCBI Taxonomy" id="683960"/>
    <lineage>
        <taxon>Eukaryota</taxon>
        <taxon>Fungi</taxon>
        <taxon>Dikarya</taxon>
        <taxon>Ascomycota</taxon>
        <taxon>Saccharomycotina</taxon>
        <taxon>Saccharomycetes</taxon>
        <taxon>Phaffomycetales</taxon>
        <taxon>Wickerhamomycetaceae</taxon>
        <taxon>Wickerhamomyces</taxon>
    </lineage>
</organism>
<reference evidence="3 4" key="1">
    <citation type="journal article" date="2016" name="Proc. Natl. Acad. Sci. U.S.A.">
        <title>Comparative genomics of biotechnologically important yeasts.</title>
        <authorList>
            <person name="Riley R."/>
            <person name="Haridas S."/>
            <person name="Wolfe K.H."/>
            <person name="Lopes M.R."/>
            <person name="Hittinger C.T."/>
            <person name="Goeker M."/>
            <person name="Salamov A.A."/>
            <person name="Wisecaver J.H."/>
            <person name="Long T.M."/>
            <person name="Calvey C.H."/>
            <person name="Aerts A.L."/>
            <person name="Barry K.W."/>
            <person name="Choi C."/>
            <person name="Clum A."/>
            <person name="Coughlan A.Y."/>
            <person name="Deshpande S."/>
            <person name="Douglass A.P."/>
            <person name="Hanson S.J."/>
            <person name="Klenk H.-P."/>
            <person name="LaButti K.M."/>
            <person name="Lapidus A."/>
            <person name="Lindquist E.A."/>
            <person name="Lipzen A.M."/>
            <person name="Meier-Kolthoff J.P."/>
            <person name="Ohm R.A."/>
            <person name="Otillar R.P."/>
            <person name="Pangilinan J.L."/>
            <person name="Peng Y."/>
            <person name="Rokas A."/>
            <person name="Rosa C.A."/>
            <person name="Scheuner C."/>
            <person name="Sibirny A.A."/>
            <person name="Slot J.C."/>
            <person name="Stielow J.B."/>
            <person name="Sun H."/>
            <person name="Kurtzman C.P."/>
            <person name="Blackwell M."/>
            <person name="Grigoriev I.V."/>
            <person name="Jeffries T.W."/>
        </authorList>
    </citation>
    <scope>NUCLEOTIDE SEQUENCE [LARGE SCALE GENOMIC DNA]</scope>
    <source>
        <strain evidence="4">ATCC 58044 / CBS 1984 / NCYC 433 / NRRL Y-366-8</strain>
    </source>
</reference>
<feature type="region of interest" description="Disordered" evidence="1">
    <location>
        <begin position="1"/>
        <end position="61"/>
    </location>
</feature>
<feature type="transmembrane region" description="Helical" evidence="2">
    <location>
        <begin position="456"/>
        <end position="484"/>
    </location>
</feature>
<dbReference type="OrthoDB" id="4073891at2759"/>
<feature type="compositionally biased region" description="Basic and acidic residues" evidence="1">
    <location>
        <begin position="42"/>
        <end position="54"/>
    </location>
</feature>
<evidence type="ECO:0000313" key="4">
    <source>
        <dbReference type="Proteomes" id="UP000094112"/>
    </source>
</evidence>
<dbReference type="GeneID" id="30200303"/>
<evidence type="ECO:0000256" key="1">
    <source>
        <dbReference type="SAM" id="MobiDB-lite"/>
    </source>
</evidence>
<feature type="transmembrane region" description="Helical" evidence="2">
    <location>
        <begin position="412"/>
        <end position="436"/>
    </location>
</feature>